<feature type="transmembrane region" description="Helical" evidence="20">
    <location>
        <begin position="198"/>
        <end position="222"/>
    </location>
</feature>
<evidence type="ECO:0000256" key="3">
    <source>
        <dbReference type="ARBA" id="ARBA00044878"/>
    </source>
</evidence>
<evidence type="ECO:0000259" key="21">
    <source>
        <dbReference type="PROSITE" id="PS50850"/>
    </source>
</evidence>
<evidence type="ECO:0000256" key="12">
    <source>
        <dbReference type="ARBA" id="ARBA00044912"/>
    </source>
</evidence>
<evidence type="ECO:0000256" key="10">
    <source>
        <dbReference type="ARBA" id="ARBA00044900"/>
    </source>
</evidence>
<accession>A0A4Q0A0T6</accession>
<dbReference type="EMBL" id="ML002253">
    <property type="protein sequence ID" value="RKP39665.1"/>
    <property type="molecule type" value="Genomic_DNA"/>
</dbReference>
<keyword evidence="20" id="KW-0812">Transmembrane</keyword>
<comment type="function">
    <text evidence="17">Lysosomal dipeptide uniporter that selectively exports lysine, arginine or histidine-containing dipeptides with a net positive charge from the lysosome lumen into the cytosol. Could play a role in a specific type of protein O-glycosylation indirectly regulating macrophages migration and tissue invasion. Also essential for liver homeostasis.</text>
</comment>
<evidence type="ECO:0000256" key="11">
    <source>
        <dbReference type="ARBA" id="ARBA00044903"/>
    </source>
</evidence>
<comment type="catalytic activity">
    <reaction evidence="13">
        <text>L-alanyl-L-lysine(out) = L-alanyl-L-lysine(in)</text>
        <dbReference type="Rhea" id="RHEA:79415"/>
        <dbReference type="ChEBI" id="CHEBI:192470"/>
    </reaction>
</comment>
<dbReference type="PANTHER" id="PTHR23512:SF12">
    <property type="entry name" value="TRANSPORTER, PUTATIVE (AFU_ORTHOLOGUE AFUA_4G00260)-RELATED"/>
    <property type="match status" value="1"/>
</dbReference>
<feature type="transmembrane region" description="Helical" evidence="20">
    <location>
        <begin position="412"/>
        <end position="431"/>
    </location>
</feature>
<evidence type="ECO:0000256" key="18">
    <source>
        <dbReference type="ARBA" id="ARBA00046376"/>
    </source>
</evidence>
<comment type="catalytic activity">
    <reaction evidence="7">
        <text>L-alpha-aminoacyl-L-lysine(out) = L-alpha-aminoacyl-L-lysine(in)</text>
        <dbReference type="Rhea" id="RHEA:79383"/>
        <dbReference type="ChEBI" id="CHEBI:229966"/>
    </reaction>
</comment>
<protein>
    <recommendedName>
        <fullName evidence="15">Lysosomal dipeptide transporter MFSD1</fullName>
    </recommendedName>
    <alternativeName>
        <fullName evidence="16">Major facilitator superfamily domain-containing protein 1</fullName>
    </alternativeName>
</protein>
<feature type="compositionally biased region" description="Polar residues" evidence="19">
    <location>
        <begin position="1"/>
        <end position="13"/>
    </location>
</feature>
<evidence type="ECO:0000256" key="14">
    <source>
        <dbReference type="ARBA" id="ARBA00044924"/>
    </source>
</evidence>
<comment type="catalytic activity">
    <reaction evidence="12">
        <text>L-histidyl-L-alpha-amino acid(out) = L-histidyl-L-alpha-amino acid(in)</text>
        <dbReference type="Rhea" id="RHEA:79379"/>
        <dbReference type="ChEBI" id="CHEBI:229964"/>
    </reaction>
</comment>
<feature type="compositionally biased region" description="Basic and acidic residues" evidence="19">
    <location>
        <begin position="26"/>
        <end position="48"/>
    </location>
</feature>
<comment type="catalytic activity">
    <reaction evidence="4">
        <text>L-alpha-aminoacyl-L-arginine(out) = L-alpha-aminoacyl-L-arginine(in)</text>
        <dbReference type="Rhea" id="RHEA:79367"/>
        <dbReference type="ChEBI" id="CHEBI:229968"/>
    </reaction>
</comment>
<keyword evidence="23" id="KW-1185">Reference proteome</keyword>
<feature type="transmembrane region" description="Helical" evidence="20">
    <location>
        <begin position="234"/>
        <end position="255"/>
    </location>
</feature>
<evidence type="ECO:0000256" key="16">
    <source>
        <dbReference type="ARBA" id="ARBA00045018"/>
    </source>
</evidence>
<evidence type="ECO:0000256" key="1">
    <source>
        <dbReference type="ARBA" id="ARBA00004141"/>
    </source>
</evidence>
<evidence type="ECO:0000256" key="2">
    <source>
        <dbReference type="ARBA" id="ARBA00044876"/>
    </source>
</evidence>
<feature type="domain" description="Major facilitator superfamily (MFS) profile" evidence="21">
    <location>
        <begin position="71"/>
        <end position="465"/>
    </location>
</feature>
<dbReference type="InterPro" id="IPR052187">
    <property type="entry name" value="MFSD1"/>
</dbReference>
<comment type="catalytic activity">
    <reaction evidence="9">
        <text>L-arginyl-L-alpha-amino acid(out) = L-arginyl-L-alpha-amino acid(in)</text>
        <dbReference type="Rhea" id="RHEA:79371"/>
        <dbReference type="ChEBI" id="CHEBI:84315"/>
    </reaction>
</comment>
<dbReference type="PANTHER" id="PTHR23512">
    <property type="entry name" value="MAJOR FACILITATOR SUPERFAMILY DOMAIN-CONTAINING PROTEIN 1"/>
    <property type="match status" value="1"/>
</dbReference>
<evidence type="ECO:0000256" key="9">
    <source>
        <dbReference type="ARBA" id="ARBA00044899"/>
    </source>
</evidence>
<feature type="transmembrane region" description="Helical" evidence="20">
    <location>
        <begin position="354"/>
        <end position="373"/>
    </location>
</feature>
<dbReference type="STRING" id="215637.A0A4Q0A0T6"/>
<feature type="transmembrane region" description="Helical" evidence="20">
    <location>
        <begin position="140"/>
        <end position="159"/>
    </location>
</feature>
<dbReference type="Gene3D" id="1.20.1250.20">
    <property type="entry name" value="MFS general substrate transporter like domains"/>
    <property type="match status" value="2"/>
</dbReference>
<feature type="transmembrane region" description="Helical" evidence="20">
    <location>
        <begin position="443"/>
        <end position="467"/>
    </location>
</feature>
<evidence type="ECO:0000313" key="23">
    <source>
        <dbReference type="Proteomes" id="UP000268162"/>
    </source>
</evidence>
<dbReference type="InterPro" id="IPR036259">
    <property type="entry name" value="MFS_trans_sf"/>
</dbReference>
<sequence>MGSSIDQKPQAVSQGDFASPKPSLELSEKHYPQSSKDARDLYEGRGSDEVTETDASEPTSDSALDKQQWRYKIIALGATLMLSAGSHFVSNSLNSLKSTLKVELAITNTQYGVLSGTISLVNTILPFFCGVIMDMFGPGWGAFGSCFAIVLGNFITIIGTYTGKFALLVVGRVIFGFGSSTIVTTQETMLSHWFRGKGLALSIGVQIMVSKLFGWLASATVVEVAERTGFYGNAFWVGEGIALFSLLMVAVYALMMWKLNRLEQKQREKKISWRQLYYMVYFPNIYWLLPLNEFIMGAVWTPFLGIAAEYVKKRWHETNAMAAWKSSISLAIPIVVSPLMGLCIDRYGLRGHMVISSALLLLLSMILLGWTHVSPEAGLTLFSLSLTLGPVALTSAVALYLPMNMVGTGIGLIKCGLNFGIIIVDVLIGRLQDFDNDAYDRVMVMMLVLACISVLTSLAFTFGDYYLEGGLQSVGYYRRNELMEKRKPIEQAMAKAAAEGAPIPKYKYIYVAIFIGFFIVSWIIYGVYLLVK</sequence>
<evidence type="ECO:0000256" key="15">
    <source>
        <dbReference type="ARBA" id="ARBA00044985"/>
    </source>
</evidence>
<keyword evidence="20" id="KW-0472">Membrane</keyword>
<feature type="transmembrane region" description="Helical" evidence="20">
    <location>
        <begin position="321"/>
        <end position="342"/>
    </location>
</feature>
<dbReference type="Pfam" id="PF07690">
    <property type="entry name" value="MFS_1"/>
    <property type="match status" value="1"/>
</dbReference>
<evidence type="ECO:0000256" key="6">
    <source>
        <dbReference type="ARBA" id="ARBA00044891"/>
    </source>
</evidence>
<comment type="catalytic activity">
    <reaction evidence="8">
        <text>L-aspartyl-L-lysine(out) = L-aspartyl-L-lysine(in)</text>
        <dbReference type="Rhea" id="RHEA:79411"/>
        <dbReference type="ChEBI" id="CHEBI:229953"/>
    </reaction>
</comment>
<comment type="catalytic activity">
    <reaction evidence="2">
        <text>L-lysyl-L-alanine(out) = L-lysyl-L-alanine(in)</text>
        <dbReference type="Rhea" id="RHEA:79399"/>
        <dbReference type="ChEBI" id="CHEBI:229954"/>
    </reaction>
</comment>
<dbReference type="SUPFAM" id="SSF103473">
    <property type="entry name" value="MFS general substrate transporter"/>
    <property type="match status" value="1"/>
</dbReference>
<evidence type="ECO:0000256" key="4">
    <source>
        <dbReference type="ARBA" id="ARBA00044881"/>
    </source>
</evidence>
<comment type="catalytic activity">
    <reaction evidence="6">
        <text>L-lysyl-L-alpha-amino acid(out) = L-lysyl-L-alpha-amino acid(in)</text>
        <dbReference type="Rhea" id="RHEA:79387"/>
        <dbReference type="ChEBI" id="CHEBI:229965"/>
    </reaction>
</comment>
<evidence type="ECO:0000256" key="13">
    <source>
        <dbReference type="ARBA" id="ARBA00044919"/>
    </source>
</evidence>
<dbReference type="PROSITE" id="PS50850">
    <property type="entry name" value="MFS"/>
    <property type="match status" value="1"/>
</dbReference>
<feature type="transmembrane region" description="Helical" evidence="20">
    <location>
        <begin position="276"/>
        <end position="301"/>
    </location>
</feature>
<dbReference type="Proteomes" id="UP000268162">
    <property type="component" value="Unassembled WGS sequence"/>
</dbReference>
<evidence type="ECO:0000256" key="17">
    <source>
        <dbReference type="ARBA" id="ARBA00045709"/>
    </source>
</evidence>
<evidence type="ECO:0000256" key="8">
    <source>
        <dbReference type="ARBA" id="ARBA00044898"/>
    </source>
</evidence>
<dbReference type="AlphaFoldDB" id="A0A4Q0A0T6"/>
<reference evidence="23" key="1">
    <citation type="journal article" date="2018" name="Nat. Microbiol.">
        <title>Leveraging single-cell genomics to expand the fungal tree of life.</title>
        <authorList>
            <person name="Ahrendt S.R."/>
            <person name="Quandt C.A."/>
            <person name="Ciobanu D."/>
            <person name="Clum A."/>
            <person name="Salamov A."/>
            <person name="Andreopoulos B."/>
            <person name="Cheng J.F."/>
            <person name="Woyke T."/>
            <person name="Pelin A."/>
            <person name="Henrissat B."/>
            <person name="Reynolds N.K."/>
            <person name="Benny G.L."/>
            <person name="Smith M.E."/>
            <person name="James T.Y."/>
            <person name="Grigoriev I.V."/>
        </authorList>
    </citation>
    <scope>NUCLEOTIDE SEQUENCE [LARGE SCALE GENOMIC DNA]</scope>
    <source>
        <strain evidence="23">RSA 468</strain>
    </source>
</reference>
<evidence type="ECO:0000256" key="7">
    <source>
        <dbReference type="ARBA" id="ARBA00044893"/>
    </source>
</evidence>
<evidence type="ECO:0000256" key="20">
    <source>
        <dbReference type="SAM" id="Phobius"/>
    </source>
</evidence>
<comment type="subunit">
    <text evidence="18">Homodimer. Interacts with lysosomal protein GLMP (via lumenal domain); the interaction starts while both proteins are still in the endoplasmic reticulum and is required for stabilization of MFSD1 in lysosomes but has no direct effect on its targeting to lysosomes or transporter activity.</text>
</comment>
<comment type="subcellular location">
    <subcellularLocation>
        <location evidence="1">Membrane</location>
        <topology evidence="1">Multi-pass membrane protein</topology>
    </subcellularLocation>
</comment>
<comment type="catalytic activity">
    <reaction evidence="11">
        <text>L-arginyl-glycine(out) = L-arginyl-glycine(in)</text>
        <dbReference type="Rhea" id="RHEA:79391"/>
        <dbReference type="ChEBI" id="CHEBI:229955"/>
    </reaction>
</comment>
<dbReference type="InterPro" id="IPR020846">
    <property type="entry name" value="MFS_dom"/>
</dbReference>
<evidence type="ECO:0000313" key="22">
    <source>
        <dbReference type="EMBL" id="RKP39665.1"/>
    </source>
</evidence>
<feature type="transmembrane region" description="Helical" evidence="20">
    <location>
        <begin position="165"/>
        <end position="186"/>
    </location>
</feature>
<name>A0A4Q0A0T6_9FUNG</name>
<feature type="transmembrane region" description="Helical" evidence="20">
    <location>
        <begin position="110"/>
        <end position="133"/>
    </location>
</feature>
<comment type="catalytic activity">
    <reaction evidence="5">
        <text>L-alpha-aminoacyl-L-histidine(out) = L-alpha-aminoacyl-L-histidine(in)</text>
        <dbReference type="Rhea" id="RHEA:79375"/>
        <dbReference type="ChEBI" id="CHEBI:229967"/>
    </reaction>
</comment>
<feature type="transmembrane region" description="Helical" evidence="20">
    <location>
        <begin position="379"/>
        <end position="400"/>
    </location>
</feature>
<feature type="transmembrane region" description="Helical" evidence="20">
    <location>
        <begin position="508"/>
        <end position="531"/>
    </location>
</feature>
<comment type="catalytic activity">
    <reaction evidence="3">
        <text>L-histidyl-glycine(out) = L-histidyl-glycine(in)</text>
        <dbReference type="Rhea" id="RHEA:79395"/>
        <dbReference type="ChEBI" id="CHEBI:229957"/>
    </reaction>
</comment>
<comment type="catalytic activity">
    <reaction evidence="14">
        <text>L-lysyl-glycine(out) = L-lysyl-glycine(in)</text>
        <dbReference type="Rhea" id="RHEA:79407"/>
        <dbReference type="ChEBI" id="CHEBI:191202"/>
    </reaction>
</comment>
<proteinExistence type="predicted"/>
<comment type="catalytic activity">
    <reaction evidence="10">
        <text>L-lysyl-L-lysine(out) = L-lysyl-L-lysine(in)</text>
        <dbReference type="Rhea" id="RHEA:79403"/>
        <dbReference type="ChEBI" id="CHEBI:229956"/>
    </reaction>
</comment>
<evidence type="ECO:0000256" key="19">
    <source>
        <dbReference type="SAM" id="MobiDB-lite"/>
    </source>
</evidence>
<feature type="region of interest" description="Disordered" evidence="19">
    <location>
        <begin position="1"/>
        <end position="63"/>
    </location>
</feature>
<organism evidence="22 23">
    <name type="scientific">Dimargaris cristalligena</name>
    <dbReference type="NCBI Taxonomy" id="215637"/>
    <lineage>
        <taxon>Eukaryota</taxon>
        <taxon>Fungi</taxon>
        <taxon>Fungi incertae sedis</taxon>
        <taxon>Zoopagomycota</taxon>
        <taxon>Kickxellomycotina</taxon>
        <taxon>Dimargaritomycetes</taxon>
        <taxon>Dimargaritales</taxon>
        <taxon>Dimargaritaceae</taxon>
        <taxon>Dimargaris</taxon>
    </lineage>
</organism>
<dbReference type="GO" id="GO:0016020">
    <property type="term" value="C:membrane"/>
    <property type="evidence" value="ECO:0007669"/>
    <property type="project" value="UniProtKB-SubCell"/>
</dbReference>
<dbReference type="InterPro" id="IPR011701">
    <property type="entry name" value="MFS"/>
</dbReference>
<keyword evidence="20" id="KW-1133">Transmembrane helix</keyword>
<gene>
    <name evidence="22" type="ORF">BJ085DRAFT_18250</name>
</gene>
<evidence type="ECO:0000256" key="5">
    <source>
        <dbReference type="ARBA" id="ARBA00044884"/>
    </source>
</evidence>
<dbReference type="GO" id="GO:0022857">
    <property type="term" value="F:transmembrane transporter activity"/>
    <property type="evidence" value="ECO:0007669"/>
    <property type="project" value="InterPro"/>
</dbReference>